<feature type="compositionally biased region" description="Basic and acidic residues" evidence="2">
    <location>
        <begin position="371"/>
        <end position="382"/>
    </location>
</feature>
<dbReference type="CDD" id="cd09996">
    <property type="entry name" value="HDAC_classII_1"/>
    <property type="match status" value="1"/>
</dbReference>
<evidence type="ECO:0000256" key="1">
    <source>
        <dbReference type="ARBA" id="ARBA00005947"/>
    </source>
</evidence>
<dbReference type="InterPro" id="IPR023696">
    <property type="entry name" value="Ureohydrolase_dom_sf"/>
</dbReference>
<evidence type="ECO:0000313" key="4">
    <source>
        <dbReference type="EMBL" id="UOE27314.1"/>
    </source>
</evidence>
<dbReference type="InterPro" id="IPR037138">
    <property type="entry name" value="His_deacetylse_dom_sf"/>
</dbReference>
<dbReference type="PANTHER" id="PTHR10625:SF31">
    <property type="entry name" value="HISTONE DEACETYLASE DOMAIN-CONTAINING PROTEIN"/>
    <property type="match status" value="1"/>
</dbReference>
<dbReference type="PRINTS" id="PR01270">
    <property type="entry name" value="HDASUPER"/>
</dbReference>
<dbReference type="SUPFAM" id="SSF52768">
    <property type="entry name" value="Arginase/deacetylase"/>
    <property type="match status" value="1"/>
</dbReference>
<sequence length="398" mass="42831">MPRSTHRRVGLVADEAGFWHQSRADFGPSVEPGVQLETPEARRRLLHLIERLGLRRRMTQLEPLALAEADLARVHTADYLAAFRAQSAGAGGELGDFAGFGHGSYEIAVRSAGGVAAAVRAVLDGELDRAYALVRPPGHHAEPDRARGYCLLANIPIALELARARQGLGRVAIVDWDVHHGNGAQRIYWDDPEVLAISLHQDRLYPVDSGAVEERGGDAALGATLNIPLPAGSGEGAYLAAFDRVVAPALRAFQPELLVVACGYDAAFLDPSSQMALTSATFGDLARRTIELAEELCGGRLVIAQEGGYSPLYTPICGAAVVAALLEAESETELHDPYGRHLHTPEQNLLPHQLEAIERAGAAAGTAPPTHDQHHPHDQHHQHDPHHRSTHHHEESAP</sequence>
<organism evidence="4 5">
    <name type="scientific">Agromyces soli</name>
    <dbReference type="NCBI Taxonomy" id="659012"/>
    <lineage>
        <taxon>Bacteria</taxon>
        <taxon>Bacillati</taxon>
        <taxon>Actinomycetota</taxon>
        <taxon>Actinomycetes</taxon>
        <taxon>Micrococcales</taxon>
        <taxon>Microbacteriaceae</taxon>
        <taxon>Agromyces</taxon>
    </lineage>
</organism>
<name>A0ABY4AWW0_9MICO</name>
<dbReference type="PANTHER" id="PTHR10625">
    <property type="entry name" value="HISTONE DEACETYLASE HDAC1-RELATED"/>
    <property type="match status" value="1"/>
</dbReference>
<accession>A0ABY4AWW0</accession>
<keyword evidence="5" id="KW-1185">Reference proteome</keyword>
<reference evidence="4 5" key="1">
    <citation type="submission" date="2022-03" db="EMBL/GenBank/DDBJ databases">
        <title>Agromyces sp. isolated from the gut of P. brevitarsis seulensis larvae.</title>
        <authorList>
            <person name="Won M."/>
            <person name="Kwon S.-W."/>
        </authorList>
    </citation>
    <scope>NUCLEOTIDE SEQUENCE [LARGE SCALE GENOMIC DNA]</scope>
    <source>
        <strain evidence="4 5">KACC 16215</strain>
    </source>
</reference>
<feature type="region of interest" description="Disordered" evidence="2">
    <location>
        <begin position="363"/>
        <end position="398"/>
    </location>
</feature>
<proteinExistence type="inferred from homology"/>
<dbReference type="Proteomes" id="UP000831304">
    <property type="component" value="Chromosome"/>
</dbReference>
<evidence type="ECO:0000313" key="5">
    <source>
        <dbReference type="Proteomes" id="UP000831304"/>
    </source>
</evidence>
<protein>
    <submittedName>
        <fullName evidence="4">Class II histone deacetylase</fullName>
    </submittedName>
</protein>
<evidence type="ECO:0000256" key="2">
    <source>
        <dbReference type="SAM" id="MobiDB-lite"/>
    </source>
</evidence>
<comment type="similarity">
    <text evidence="1">Belongs to the histone deacetylase family.</text>
</comment>
<dbReference type="RefSeq" id="WP_243570152.1">
    <property type="nucleotide sequence ID" value="NZ_BAAARD010000002.1"/>
</dbReference>
<evidence type="ECO:0000259" key="3">
    <source>
        <dbReference type="Pfam" id="PF00850"/>
    </source>
</evidence>
<dbReference type="InterPro" id="IPR023801">
    <property type="entry name" value="His_deacetylse_dom"/>
</dbReference>
<dbReference type="EMBL" id="CP094533">
    <property type="protein sequence ID" value="UOE27314.1"/>
    <property type="molecule type" value="Genomic_DNA"/>
</dbReference>
<dbReference type="Pfam" id="PF00850">
    <property type="entry name" value="Hist_deacetyl"/>
    <property type="match status" value="1"/>
</dbReference>
<dbReference type="Gene3D" id="3.40.800.20">
    <property type="entry name" value="Histone deacetylase domain"/>
    <property type="match status" value="1"/>
</dbReference>
<gene>
    <name evidence="4" type="ORF">MTP13_05900</name>
</gene>
<dbReference type="InterPro" id="IPR000286">
    <property type="entry name" value="HDACs"/>
</dbReference>
<feature type="domain" description="Histone deacetylase" evidence="3">
    <location>
        <begin position="39"/>
        <end position="324"/>
    </location>
</feature>